<evidence type="ECO:0000256" key="10">
    <source>
        <dbReference type="ARBA" id="ARBA00023055"/>
    </source>
</evidence>
<dbReference type="InterPro" id="IPR017942">
    <property type="entry name" value="Lipid-bd_serum_glycop_N"/>
</dbReference>
<evidence type="ECO:0000256" key="12">
    <source>
        <dbReference type="ARBA" id="ARBA00023166"/>
    </source>
</evidence>
<evidence type="ECO:0000256" key="8">
    <source>
        <dbReference type="ARBA" id="ARBA00022525"/>
    </source>
</evidence>
<dbReference type="GO" id="GO:0034197">
    <property type="term" value="P:triglyceride transport"/>
    <property type="evidence" value="ECO:0007669"/>
    <property type="project" value="Ensembl"/>
</dbReference>
<comment type="subcellular location">
    <subcellularLocation>
        <location evidence="4">Secreted</location>
    </subcellularLocation>
</comment>
<keyword evidence="7" id="KW-0813">Transport</keyword>
<dbReference type="GO" id="GO:0043691">
    <property type="term" value="P:reverse cholesterol transport"/>
    <property type="evidence" value="ECO:0007669"/>
    <property type="project" value="InterPro"/>
</dbReference>
<dbReference type="GO" id="GO:2001140">
    <property type="term" value="P:positive regulation of phospholipid transport"/>
    <property type="evidence" value="ECO:0007669"/>
    <property type="project" value="Ensembl"/>
</dbReference>
<keyword evidence="18" id="KW-1185">Reference proteome</keyword>
<name>A0A8D0G798_SPHPU</name>
<keyword evidence="11" id="KW-0443">Lipid metabolism</keyword>
<dbReference type="SUPFAM" id="SSF55394">
    <property type="entry name" value="Bactericidal permeability-increasing protein, BPI"/>
    <property type="match status" value="2"/>
</dbReference>
<dbReference type="GO" id="GO:0046470">
    <property type="term" value="P:phosphatidylcholine metabolic process"/>
    <property type="evidence" value="ECO:0007669"/>
    <property type="project" value="Ensembl"/>
</dbReference>
<dbReference type="GO" id="GO:0005548">
    <property type="term" value="F:phospholipid transporter activity"/>
    <property type="evidence" value="ECO:0007669"/>
    <property type="project" value="Ensembl"/>
</dbReference>
<dbReference type="Proteomes" id="UP000694392">
    <property type="component" value="Unplaced"/>
</dbReference>
<comment type="function">
    <text evidence="15">Involved in the transfer of neutral lipids, including cholesteryl ester and triglyceride, among lipoprotein particles. Allows the net movement of cholesteryl ester from high density lipoproteins/HDL to triglyceride-rich very low density lipoproteins/VLDL, and the equimolar transport of triglyceride from VLDL to HDL. Regulates the reverse cholesterol transport, by which excess cholesterol is removed from peripheral tissues and returned to the liver for elimination.</text>
</comment>
<dbReference type="GO" id="GO:0031210">
    <property type="term" value="F:phosphatidylcholine binding"/>
    <property type="evidence" value="ECO:0007669"/>
    <property type="project" value="Ensembl"/>
</dbReference>
<keyword evidence="12" id="KW-1207">Sterol metabolism</keyword>
<evidence type="ECO:0000313" key="17">
    <source>
        <dbReference type="Ensembl" id="ENSSPUP00000002923.1"/>
    </source>
</evidence>
<sequence length="373" mass="41883">CALIMNQQTTEVIQAAFRHASYPDIKGEKSMRFLGKVAYGLTNIQISDLFIENSEVDFKEEDTIDIAIHNVTASFKGTLSYGYTGAWFVKLIHSIDFEIESSIDLQINTKLTCEEERVVADTSDFVSSEKHTQFGTYTAISAKVCKEINFLAQLLAEFIQNRAANFLQDGDIGVDISLTSFPVIKGLLLYKNYSDAFCDSSFNPSLLSESRMLYFWFSDHVLNSLALAAFMDGRLVLTITGDELKVTRIFQDRSFNDSMAKIWNLTPPQISLQPEGTIVKSSVAAELRISSDGDEPSVALYFEKVDAAHTYNETSLYHSIGIEPALTALMNSKGLQLFEIRNPEVITQMGYFIIQLDFGFPHHLLVDFLRETL</sequence>
<keyword evidence="13" id="KW-0325">Glycoprotein</keyword>
<evidence type="ECO:0000256" key="15">
    <source>
        <dbReference type="ARBA" id="ARBA00045611"/>
    </source>
</evidence>
<dbReference type="Gene3D" id="3.15.20.10">
    <property type="entry name" value="Bactericidal permeability-increasing protein, domain 2"/>
    <property type="match status" value="1"/>
</dbReference>
<evidence type="ECO:0000259" key="16">
    <source>
        <dbReference type="SMART" id="SM00328"/>
    </source>
</evidence>
<dbReference type="GO" id="GO:0006641">
    <property type="term" value="P:triglyceride metabolic process"/>
    <property type="evidence" value="ECO:0007669"/>
    <property type="project" value="Ensembl"/>
</dbReference>
<keyword evidence="10" id="KW-0445">Lipid transport</keyword>
<evidence type="ECO:0000256" key="3">
    <source>
        <dbReference type="ARBA" id="ARBA00001417"/>
    </source>
</evidence>
<keyword evidence="14" id="KW-0753">Steroid metabolism</keyword>
<keyword evidence="8" id="KW-0964">Secreted</keyword>
<reference evidence="17" key="2">
    <citation type="submission" date="2025-09" db="UniProtKB">
        <authorList>
            <consortium name="Ensembl"/>
        </authorList>
    </citation>
    <scope>IDENTIFICATION</scope>
</reference>
<comment type="similarity">
    <text evidence="5">Belongs to the BPI/LBP/Plunc superfamily. BPI/LBP family.</text>
</comment>
<dbReference type="GO" id="GO:0120020">
    <property type="term" value="F:cholesterol transfer activity"/>
    <property type="evidence" value="ECO:0007669"/>
    <property type="project" value="Ensembl"/>
</dbReference>
<dbReference type="Pfam" id="PF02886">
    <property type="entry name" value="LBP_BPI_CETP_C"/>
    <property type="match status" value="1"/>
</dbReference>
<dbReference type="GO" id="GO:0055091">
    <property type="term" value="P:phospholipid homeostasis"/>
    <property type="evidence" value="ECO:0007669"/>
    <property type="project" value="Ensembl"/>
</dbReference>
<organism evidence="17 18">
    <name type="scientific">Sphenodon punctatus</name>
    <name type="common">Tuatara</name>
    <name type="synonym">Hatteria punctata</name>
    <dbReference type="NCBI Taxonomy" id="8508"/>
    <lineage>
        <taxon>Eukaryota</taxon>
        <taxon>Metazoa</taxon>
        <taxon>Chordata</taxon>
        <taxon>Craniata</taxon>
        <taxon>Vertebrata</taxon>
        <taxon>Euteleostomi</taxon>
        <taxon>Lepidosauria</taxon>
        <taxon>Sphenodontia</taxon>
        <taxon>Sphenodontidae</taxon>
        <taxon>Sphenodon</taxon>
    </lineage>
</organism>
<reference evidence="17" key="1">
    <citation type="submission" date="2025-08" db="UniProtKB">
        <authorList>
            <consortium name="Ensembl"/>
        </authorList>
    </citation>
    <scope>IDENTIFICATION</scope>
</reference>
<protein>
    <recommendedName>
        <fullName evidence="6">Cholesteryl ester transfer protein</fullName>
    </recommendedName>
</protein>
<gene>
    <name evidence="17" type="primary">CETP</name>
</gene>
<evidence type="ECO:0000256" key="9">
    <source>
        <dbReference type="ARBA" id="ARBA00022548"/>
    </source>
</evidence>
<dbReference type="GO" id="GO:0010874">
    <property type="term" value="P:regulation of cholesterol efflux"/>
    <property type="evidence" value="ECO:0007669"/>
    <property type="project" value="Ensembl"/>
</dbReference>
<dbReference type="GO" id="GO:0034372">
    <property type="term" value="P:very-low-density lipoprotein particle remodeling"/>
    <property type="evidence" value="ECO:0007669"/>
    <property type="project" value="Ensembl"/>
</dbReference>
<comment type="catalytic activity">
    <reaction evidence="3">
        <text>1,2,3-tri-(9Z-octadecenoyl)-glycerol(in) = 1,2,3-tri-(9Z-octadecenoyl)-glycerol(out)</text>
        <dbReference type="Rhea" id="RHEA:43352"/>
        <dbReference type="ChEBI" id="CHEBI:53753"/>
    </reaction>
</comment>
<evidence type="ECO:0000256" key="11">
    <source>
        <dbReference type="ARBA" id="ARBA00023098"/>
    </source>
</evidence>
<dbReference type="GO" id="GO:0034375">
    <property type="term" value="P:high-density lipoprotein particle remodeling"/>
    <property type="evidence" value="ECO:0007669"/>
    <property type="project" value="Ensembl"/>
</dbReference>
<evidence type="ECO:0000256" key="2">
    <source>
        <dbReference type="ARBA" id="ARBA00001140"/>
    </source>
</evidence>
<dbReference type="GO" id="GO:0017129">
    <property type="term" value="F:triglyceride binding"/>
    <property type="evidence" value="ECO:0007669"/>
    <property type="project" value="Ensembl"/>
</dbReference>
<dbReference type="AlphaFoldDB" id="A0A8D0G798"/>
<dbReference type="OMA" id="WFSDHVL"/>
<dbReference type="PANTHER" id="PTHR47616">
    <property type="entry name" value="CHOLESTERYL ESTER TRANSFER PROTEIN"/>
    <property type="match status" value="1"/>
</dbReference>
<dbReference type="GO" id="GO:0031982">
    <property type="term" value="C:vesicle"/>
    <property type="evidence" value="ECO:0007669"/>
    <property type="project" value="Ensembl"/>
</dbReference>
<dbReference type="Gene3D" id="3.15.10.10">
    <property type="entry name" value="Bactericidal permeability-increasing protein, domain 1"/>
    <property type="match status" value="2"/>
</dbReference>
<dbReference type="GO" id="GO:0034374">
    <property type="term" value="P:low-density lipoprotein particle remodeling"/>
    <property type="evidence" value="ECO:0007669"/>
    <property type="project" value="Ensembl"/>
</dbReference>
<evidence type="ECO:0000313" key="18">
    <source>
        <dbReference type="Proteomes" id="UP000694392"/>
    </source>
</evidence>
<dbReference type="InterPro" id="IPR017130">
    <property type="entry name" value="Cholesteryl_ester_transfer"/>
</dbReference>
<dbReference type="Ensembl" id="ENSSPUT00000003099.1">
    <property type="protein sequence ID" value="ENSSPUP00000002923.1"/>
    <property type="gene ID" value="ENSSPUG00000002259.1"/>
</dbReference>
<comment type="catalytic activity">
    <reaction evidence="1">
        <text>cholesteryl (9Z-octadecenoate)(in) = cholesteryl (9Z-octadecenoate)(out)</text>
        <dbReference type="Rhea" id="RHEA:43348"/>
        <dbReference type="ChEBI" id="CHEBI:46898"/>
    </reaction>
</comment>
<dbReference type="GO" id="GO:0042632">
    <property type="term" value="P:cholesterol homeostasis"/>
    <property type="evidence" value="ECO:0007669"/>
    <property type="project" value="Ensembl"/>
</dbReference>
<dbReference type="GO" id="GO:0015485">
    <property type="term" value="F:cholesterol binding"/>
    <property type="evidence" value="ECO:0007669"/>
    <property type="project" value="Ensembl"/>
</dbReference>
<dbReference type="SMART" id="SM00328">
    <property type="entry name" value="BPI1"/>
    <property type="match status" value="1"/>
</dbReference>
<comment type="catalytic activity">
    <reaction evidence="2">
        <text>cholesteryl (9Z,12Z)-octadecadienoate(in) = cholesteryl (9Z,12Z)-octadecadienoate(out)</text>
        <dbReference type="Rhea" id="RHEA:43356"/>
        <dbReference type="ChEBI" id="CHEBI:41509"/>
    </reaction>
</comment>
<feature type="domain" description="Lipid-binding serum glycoprotein N-terminal" evidence="16">
    <location>
        <begin position="3"/>
        <end position="201"/>
    </location>
</feature>
<proteinExistence type="inferred from homology"/>
<evidence type="ECO:0000256" key="13">
    <source>
        <dbReference type="ARBA" id="ARBA00023180"/>
    </source>
</evidence>
<dbReference type="InterPro" id="IPR017943">
    <property type="entry name" value="Bactericidal_perm-incr_a/b_dom"/>
</dbReference>
<evidence type="ECO:0000256" key="5">
    <source>
        <dbReference type="ARBA" id="ARBA00007292"/>
    </source>
</evidence>
<dbReference type="GO" id="GO:0032376">
    <property type="term" value="P:positive regulation of cholesterol transport"/>
    <property type="evidence" value="ECO:0007669"/>
    <property type="project" value="Ensembl"/>
</dbReference>
<dbReference type="PANTHER" id="PTHR47616:SF1">
    <property type="entry name" value="CHOLESTERYL ESTER TRANSFER PROTEIN"/>
    <property type="match status" value="1"/>
</dbReference>
<keyword evidence="9" id="KW-0153">Cholesterol metabolism</keyword>
<evidence type="ECO:0000256" key="6">
    <source>
        <dbReference type="ARBA" id="ARBA00022354"/>
    </source>
</evidence>
<dbReference type="GO" id="GO:0034364">
    <property type="term" value="C:high-density lipoprotein particle"/>
    <property type="evidence" value="ECO:0007669"/>
    <property type="project" value="Ensembl"/>
</dbReference>
<dbReference type="GO" id="GO:0008203">
    <property type="term" value="P:cholesterol metabolic process"/>
    <property type="evidence" value="ECO:0007669"/>
    <property type="project" value="UniProtKB-KW"/>
</dbReference>
<evidence type="ECO:0000256" key="7">
    <source>
        <dbReference type="ARBA" id="ARBA00022448"/>
    </source>
</evidence>
<dbReference type="InterPro" id="IPR001124">
    <property type="entry name" value="Lipid-bd_serum_glycop_C"/>
</dbReference>
<evidence type="ECO:0000256" key="4">
    <source>
        <dbReference type="ARBA" id="ARBA00004613"/>
    </source>
</evidence>
<accession>A0A8D0G798</accession>
<dbReference type="Pfam" id="PF01273">
    <property type="entry name" value="LBP_BPI_CETP"/>
    <property type="match status" value="1"/>
</dbReference>
<evidence type="ECO:0000256" key="1">
    <source>
        <dbReference type="ARBA" id="ARBA00000222"/>
    </source>
</evidence>
<dbReference type="GO" id="GO:0070328">
    <property type="term" value="P:triglyceride homeostasis"/>
    <property type="evidence" value="ECO:0007669"/>
    <property type="project" value="Ensembl"/>
</dbReference>
<dbReference type="GeneTree" id="ENSGT01100000263546"/>
<evidence type="ECO:0000256" key="14">
    <source>
        <dbReference type="ARBA" id="ARBA00023221"/>
    </source>
</evidence>